<evidence type="ECO:0000256" key="13">
    <source>
        <dbReference type="ARBA" id="ARBA00023211"/>
    </source>
</evidence>
<dbReference type="PANTHER" id="PTHR10468">
    <property type="entry name" value="PROTEIN O-LINKED-MANNOSE BETA-1,2-N-ACETYLGLUCOSAMINYLTRANSFERASE 1/ALPHA-1,3-MANNOSYL-GLYCOPROTEIN 2-BETA-N-ACETYLGLUCOSAMINYLTRANSFERASE"/>
    <property type="match status" value="1"/>
</dbReference>
<evidence type="ECO:0000256" key="2">
    <source>
        <dbReference type="ARBA" id="ARBA00004323"/>
    </source>
</evidence>
<protein>
    <recommendedName>
        <fullName evidence="14">alpha-1,3-mannosyl-glycoprotein 2-beta-N-acetylglucosaminyltransferase</fullName>
        <ecNumber evidence="14">2.4.1.101</ecNumber>
    </recommendedName>
    <alternativeName>
        <fullName evidence="15">N-glycosyl-oligosaccharide-glycoprotein N-acetylglucosaminyltransferase I</fullName>
    </alternativeName>
</protein>
<dbReference type="Gene3D" id="3.90.550.10">
    <property type="entry name" value="Spore Coat Polysaccharide Biosynthesis Protein SpsA, Chain A"/>
    <property type="match status" value="1"/>
</dbReference>
<keyword evidence="9" id="KW-0735">Signal-anchor</keyword>
<dbReference type="InterPro" id="IPR029044">
    <property type="entry name" value="Nucleotide-diphossugar_trans"/>
</dbReference>
<name>D8LRW8_ECTSI</name>
<keyword evidence="11" id="KW-0333">Golgi apparatus</keyword>
<evidence type="ECO:0000256" key="5">
    <source>
        <dbReference type="ARBA" id="ARBA00022676"/>
    </source>
</evidence>
<evidence type="ECO:0000256" key="12">
    <source>
        <dbReference type="ARBA" id="ARBA00023136"/>
    </source>
</evidence>
<dbReference type="SUPFAM" id="SSF53448">
    <property type="entry name" value="Nucleotide-diphospho-sugar transferases"/>
    <property type="match status" value="1"/>
</dbReference>
<evidence type="ECO:0000313" key="18">
    <source>
        <dbReference type="Proteomes" id="UP000002630"/>
    </source>
</evidence>
<keyword evidence="8" id="KW-0479">Metal-binding</keyword>
<keyword evidence="12" id="KW-0472">Membrane</keyword>
<evidence type="ECO:0000256" key="14">
    <source>
        <dbReference type="ARBA" id="ARBA00038949"/>
    </source>
</evidence>
<evidence type="ECO:0000256" key="15">
    <source>
        <dbReference type="ARBA" id="ARBA00041712"/>
    </source>
</evidence>
<accession>D8LRW8</accession>
<dbReference type="InParanoid" id="D8LRW8"/>
<dbReference type="Proteomes" id="UP000002630">
    <property type="component" value="Linkage Group LG06"/>
</dbReference>
<dbReference type="GO" id="GO:0000139">
    <property type="term" value="C:Golgi membrane"/>
    <property type="evidence" value="ECO:0007669"/>
    <property type="project" value="UniProtKB-SubCell"/>
</dbReference>
<dbReference type="InterPro" id="IPR004139">
    <property type="entry name" value="Glyco_trans_13"/>
</dbReference>
<dbReference type="GO" id="GO:0046872">
    <property type="term" value="F:metal ion binding"/>
    <property type="evidence" value="ECO:0007669"/>
    <property type="project" value="UniProtKB-KW"/>
</dbReference>
<evidence type="ECO:0000256" key="3">
    <source>
        <dbReference type="ARBA" id="ARBA00004922"/>
    </source>
</evidence>
<evidence type="ECO:0000313" key="17">
    <source>
        <dbReference type="EMBL" id="CBN73885.1"/>
    </source>
</evidence>
<evidence type="ECO:0000256" key="11">
    <source>
        <dbReference type="ARBA" id="ARBA00023034"/>
    </source>
</evidence>
<dbReference type="PANTHER" id="PTHR10468:SF0">
    <property type="entry name" value="ALPHA-1,3-MANNOSYL-GLYCOPROTEIN 2-BETA-N-ACETYLGLUCOSAMINYLTRANSFERASE"/>
    <property type="match status" value="1"/>
</dbReference>
<keyword evidence="7" id="KW-0812">Transmembrane</keyword>
<comment type="similarity">
    <text evidence="4">Belongs to the glycosyltransferase 13 family.</text>
</comment>
<organism evidence="17 18">
    <name type="scientific">Ectocarpus siliculosus</name>
    <name type="common">Brown alga</name>
    <name type="synonym">Conferva siliculosa</name>
    <dbReference type="NCBI Taxonomy" id="2880"/>
    <lineage>
        <taxon>Eukaryota</taxon>
        <taxon>Sar</taxon>
        <taxon>Stramenopiles</taxon>
        <taxon>Ochrophyta</taxon>
        <taxon>PX clade</taxon>
        <taxon>Phaeophyceae</taxon>
        <taxon>Ectocarpales</taxon>
        <taxon>Ectocarpaceae</taxon>
        <taxon>Ectocarpus</taxon>
    </lineage>
</organism>
<evidence type="ECO:0000256" key="16">
    <source>
        <dbReference type="ARBA" id="ARBA00049421"/>
    </source>
</evidence>
<keyword evidence="6 17" id="KW-0808">Transferase</keyword>
<keyword evidence="13" id="KW-0464">Manganese</keyword>
<dbReference type="FunFam" id="3.90.550.10:FF:000252">
    <property type="entry name" value="Protein O-linked-mannose beta-1,2-N-acetylglucosaminyltransferase 1"/>
    <property type="match status" value="1"/>
</dbReference>
<dbReference type="EMBL" id="FN649731">
    <property type="protein sequence ID" value="CBN73885.1"/>
    <property type="molecule type" value="Genomic_DNA"/>
</dbReference>
<evidence type="ECO:0000256" key="1">
    <source>
        <dbReference type="ARBA" id="ARBA00001936"/>
    </source>
</evidence>
<dbReference type="InterPro" id="IPR052261">
    <property type="entry name" value="Glycosyltransferase_13"/>
</dbReference>
<proteinExistence type="inferred from homology"/>
<dbReference type="UniPathway" id="UPA00378"/>
<evidence type="ECO:0000256" key="6">
    <source>
        <dbReference type="ARBA" id="ARBA00022679"/>
    </source>
</evidence>
<evidence type="ECO:0000256" key="9">
    <source>
        <dbReference type="ARBA" id="ARBA00022968"/>
    </source>
</evidence>
<keyword evidence="18" id="KW-1185">Reference proteome</keyword>
<dbReference type="STRING" id="2880.D8LRW8"/>
<gene>
    <name evidence="17" type="ORF">Esi_0007_0222</name>
</gene>
<evidence type="ECO:0000256" key="4">
    <source>
        <dbReference type="ARBA" id="ARBA00006492"/>
    </source>
</evidence>
<comment type="catalytic activity">
    <reaction evidence="16">
        <text>N(4)-(alpha-D-Man-(1-&gt;3)-[alpha-D-Man-(1-&gt;3)-[alpha-D-Man-(1-&gt;6)]-alpha-D-Man-(1-&gt;6)]-beta-D-Man-(1-&gt;4)-beta-D-GlcNAc-(1-&gt;4)-beta-D-GlcNAc)-L-asparaginyl-[protein] (N-glucan mannose isomer 5A1,2) + UDP-N-acetyl-alpha-D-glucosamine = N(4)-{beta-D-GlcNAc-(1-&gt;2)-alpha-D-Man-(1-&gt;3)-[alpha-D-Man-(1-&gt;3)-[alpha-D-Man-(1-&gt;6)]-alpha-D-Man-(1-&gt;6)]-beta-D-Man-(1-&gt;4)-beta-D-GlcNAc-(1-&gt;4)-beta-D-GlcNAc}-L-asparaginyl-[protein] + UDP + H(+)</text>
        <dbReference type="Rhea" id="RHEA:11456"/>
        <dbReference type="Rhea" id="RHEA-COMP:14367"/>
        <dbReference type="Rhea" id="RHEA-COMP:14368"/>
        <dbReference type="ChEBI" id="CHEBI:15378"/>
        <dbReference type="ChEBI" id="CHEBI:57705"/>
        <dbReference type="ChEBI" id="CHEBI:58223"/>
        <dbReference type="ChEBI" id="CHEBI:59087"/>
        <dbReference type="ChEBI" id="CHEBI:60625"/>
        <dbReference type="EC" id="2.4.1.101"/>
    </reaction>
</comment>
<comment type="pathway">
    <text evidence="3">Protein modification; protein glycosylation.</text>
</comment>
<sequence length="355" mass="40315">MAMPGPAARSRNPKLFAKARRASGTRRFGHQRGAGAAASSAIGWGLRNALKVWSCFLLLMAALALFVQLREHPDLKAAKGRNMFESLRNVRGMDMSTVMVLQDGTNDKVAAVVREQNLYLKQNTQAPGLRGGPKPGDNGAKRIAMHYKFALQHAFERRPQAPAVVIVEDDLLFSPDFLEYLETNAPVLERDPTTLVLSAWNDNGYAGRVSDKAELKRTQYFPGLGWLLTRKLFDELGPKWPREHWDHWLRDPKQHQGRECVYPEDLPTSSTQQGDEQVVMWYTLQQTEEPPARRGAKPNPPPFKPLSNVFGIWHEYRRGEHSGMHSFRYWNAHVMLINAAKNDDIRRNRGDEGIR</sequence>
<dbReference type="GO" id="GO:0003827">
    <property type="term" value="F:alpha-1,3-mannosylglycoprotein 2-beta-N-acetylglucosaminyltransferase activity"/>
    <property type="evidence" value="ECO:0007669"/>
    <property type="project" value="UniProtKB-EC"/>
</dbReference>
<evidence type="ECO:0000256" key="7">
    <source>
        <dbReference type="ARBA" id="ARBA00022692"/>
    </source>
</evidence>
<comment type="subcellular location">
    <subcellularLocation>
        <location evidence="2">Golgi apparatus membrane</location>
        <topology evidence="2">Single-pass type II membrane protein</topology>
    </subcellularLocation>
</comment>
<dbReference type="EC" id="2.4.1.101" evidence="14"/>
<dbReference type="OrthoDB" id="440755at2759"/>
<comment type="cofactor">
    <cofactor evidence="1">
        <name>Mn(2+)</name>
        <dbReference type="ChEBI" id="CHEBI:29035"/>
    </cofactor>
</comment>
<evidence type="ECO:0000256" key="8">
    <source>
        <dbReference type="ARBA" id="ARBA00022723"/>
    </source>
</evidence>
<keyword evidence="5 17" id="KW-0328">Glycosyltransferase</keyword>
<dbReference type="EMBL" id="FN648926">
    <property type="protein sequence ID" value="CBN73885.1"/>
    <property type="molecule type" value="Genomic_DNA"/>
</dbReference>
<keyword evidence="10" id="KW-1133">Transmembrane helix</keyword>
<dbReference type="Pfam" id="PF03071">
    <property type="entry name" value="GNT-I"/>
    <property type="match status" value="1"/>
</dbReference>
<dbReference type="AlphaFoldDB" id="D8LRW8"/>
<evidence type="ECO:0000256" key="10">
    <source>
        <dbReference type="ARBA" id="ARBA00022989"/>
    </source>
</evidence>
<reference evidence="17 18" key="1">
    <citation type="journal article" date="2010" name="Nature">
        <title>The Ectocarpus genome and the independent evolution of multicellularity in brown algae.</title>
        <authorList>
            <person name="Cock J.M."/>
            <person name="Sterck L."/>
            <person name="Rouze P."/>
            <person name="Scornet D."/>
            <person name="Allen A.E."/>
            <person name="Amoutzias G."/>
            <person name="Anthouard V."/>
            <person name="Artiguenave F."/>
            <person name="Aury J.M."/>
            <person name="Badger J.H."/>
            <person name="Beszteri B."/>
            <person name="Billiau K."/>
            <person name="Bonnet E."/>
            <person name="Bothwell J.H."/>
            <person name="Bowler C."/>
            <person name="Boyen C."/>
            <person name="Brownlee C."/>
            <person name="Carrano C.J."/>
            <person name="Charrier B."/>
            <person name="Cho G.Y."/>
            <person name="Coelho S.M."/>
            <person name="Collen J."/>
            <person name="Corre E."/>
            <person name="Da Silva C."/>
            <person name="Delage L."/>
            <person name="Delaroque N."/>
            <person name="Dittami S.M."/>
            <person name="Doulbeau S."/>
            <person name="Elias M."/>
            <person name="Farnham G."/>
            <person name="Gachon C.M."/>
            <person name="Gschloessl B."/>
            <person name="Heesch S."/>
            <person name="Jabbari K."/>
            <person name="Jubin C."/>
            <person name="Kawai H."/>
            <person name="Kimura K."/>
            <person name="Kloareg B."/>
            <person name="Kupper F.C."/>
            <person name="Lang D."/>
            <person name="Le Bail A."/>
            <person name="Leblanc C."/>
            <person name="Lerouge P."/>
            <person name="Lohr M."/>
            <person name="Lopez P.J."/>
            <person name="Martens C."/>
            <person name="Maumus F."/>
            <person name="Michel G."/>
            <person name="Miranda-Saavedra D."/>
            <person name="Morales J."/>
            <person name="Moreau H."/>
            <person name="Motomura T."/>
            <person name="Nagasato C."/>
            <person name="Napoli C.A."/>
            <person name="Nelson D.R."/>
            <person name="Nyvall-Collen P."/>
            <person name="Peters A.F."/>
            <person name="Pommier C."/>
            <person name="Potin P."/>
            <person name="Poulain J."/>
            <person name="Quesneville H."/>
            <person name="Read B."/>
            <person name="Rensing S.A."/>
            <person name="Ritter A."/>
            <person name="Rousvoal S."/>
            <person name="Samanta M."/>
            <person name="Samson G."/>
            <person name="Schroeder D.C."/>
            <person name="Segurens B."/>
            <person name="Strittmatter M."/>
            <person name="Tonon T."/>
            <person name="Tregear J.W."/>
            <person name="Valentin K."/>
            <person name="von Dassow P."/>
            <person name="Yamagishi T."/>
            <person name="Van de Peer Y."/>
            <person name="Wincker P."/>
        </authorList>
    </citation>
    <scope>NUCLEOTIDE SEQUENCE [LARGE SCALE GENOMIC DNA]</scope>
    <source>
        <strain evidence="18">Ec32 / CCAP1310/4</strain>
    </source>
</reference>
<dbReference type="eggNOG" id="KOG1413">
    <property type="taxonomic scope" value="Eukaryota"/>
</dbReference>